<protein>
    <submittedName>
        <fullName evidence="2">DNA-binding PadR family transcriptional regulator</fullName>
    </submittedName>
</protein>
<dbReference type="Pfam" id="PF03551">
    <property type="entry name" value="PadR"/>
    <property type="match status" value="1"/>
</dbReference>
<name>A0A4R8A5V7_9FIRM</name>
<dbReference type="GO" id="GO:0003677">
    <property type="term" value="F:DNA binding"/>
    <property type="evidence" value="ECO:0007669"/>
    <property type="project" value="UniProtKB-KW"/>
</dbReference>
<dbReference type="InterPro" id="IPR036388">
    <property type="entry name" value="WH-like_DNA-bd_sf"/>
</dbReference>
<organism evidence="2 3">
    <name type="scientific">Breznakia blatticola</name>
    <dbReference type="NCBI Taxonomy" id="1754012"/>
    <lineage>
        <taxon>Bacteria</taxon>
        <taxon>Bacillati</taxon>
        <taxon>Bacillota</taxon>
        <taxon>Erysipelotrichia</taxon>
        <taxon>Erysipelotrichales</taxon>
        <taxon>Erysipelotrichaceae</taxon>
        <taxon>Breznakia</taxon>
    </lineage>
</organism>
<gene>
    <name evidence="2" type="ORF">EDD63_10278</name>
</gene>
<reference evidence="2 3" key="1">
    <citation type="submission" date="2019-03" db="EMBL/GenBank/DDBJ databases">
        <title>Genomic Encyclopedia of Type Strains, Phase IV (KMG-IV): sequencing the most valuable type-strain genomes for metagenomic binning, comparative biology and taxonomic classification.</title>
        <authorList>
            <person name="Goeker M."/>
        </authorList>
    </citation>
    <scope>NUCLEOTIDE SEQUENCE [LARGE SCALE GENOMIC DNA]</scope>
    <source>
        <strain evidence="2 3">DSM 28867</strain>
    </source>
</reference>
<proteinExistence type="predicted"/>
<dbReference type="PANTHER" id="PTHR43252">
    <property type="entry name" value="TRANSCRIPTIONAL REGULATOR YQJI"/>
    <property type="match status" value="1"/>
</dbReference>
<keyword evidence="2" id="KW-0238">DNA-binding</keyword>
<keyword evidence="3" id="KW-1185">Reference proteome</keyword>
<evidence type="ECO:0000313" key="3">
    <source>
        <dbReference type="Proteomes" id="UP000294743"/>
    </source>
</evidence>
<dbReference type="Gene3D" id="1.10.10.10">
    <property type="entry name" value="Winged helix-like DNA-binding domain superfamily/Winged helix DNA-binding domain"/>
    <property type="match status" value="1"/>
</dbReference>
<evidence type="ECO:0000313" key="2">
    <source>
        <dbReference type="EMBL" id="TDW26057.1"/>
    </source>
</evidence>
<dbReference type="AlphaFoldDB" id="A0A4R8A5V7"/>
<dbReference type="Proteomes" id="UP000294743">
    <property type="component" value="Unassembled WGS sequence"/>
</dbReference>
<dbReference type="InterPro" id="IPR036390">
    <property type="entry name" value="WH_DNA-bd_sf"/>
</dbReference>
<dbReference type="PANTHER" id="PTHR43252:SF7">
    <property type="entry name" value="TRANSCRIPTIONAL REGULATOR YQJI"/>
    <property type="match status" value="1"/>
</dbReference>
<evidence type="ECO:0000259" key="1">
    <source>
        <dbReference type="Pfam" id="PF03551"/>
    </source>
</evidence>
<dbReference type="EMBL" id="SODD01000002">
    <property type="protein sequence ID" value="TDW26057.1"/>
    <property type="molecule type" value="Genomic_DNA"/>
</dbReference>
<feature type="domain" description="Transcription regulator PadR N-terminal" evidence="1">
    <location>
        <begin position="14"/>
        <end position="87"/>
    </location>
</feature>
<comment type="caution">
    <text evidence="2">The sequence shown here is derived from an EMBL/GenBank/DDBJ whole genome shotgun (WGS) entry which is preliminary data.</text>
</comment>
<dbReference type="InterPro" id="IPR005149">
    <property type="entry name" value="Tscrpt_reg_PadR_N"/>
</dbReference>
<accession>A0A4R8A5V7</accession>
<dbReference type="RefSeq" id="WP_166667500.1">
    <property type="nucleotide sequence ID" value="NZ_SODD01000002.1"/>
</dbReference>
<dbReference type="SUPFAM" id="SSF46785">
    <property type="entry name" value="Winged helix' DNA-binding domain"/>
    <property type="match status" value="1"/>
</dbReference>
<sequence length="112" mass="13128">MGKQNNIFKMELLVLSVLNQNTCYGYEITTTIKQLSSGIFDDIKEGTLYPILYNLVENKYVESYNKIVNNRVRVYYKLTDEGQAYFENQANIFLENIEIIQEIVKRGLSRNE</sequence>